<gene>
    <name evidence="1" type="ORF">LPJ66_000840</name>
</gene>
<evidence type="ECO:0000313" key="2">
    <source>
        <dbReference type="Proteomes" id="UP001150581"/>
    </source>
</evidence>
<accession>A0ACC1IV44</accession>
<dbReference type="Proteomes" id="UP001150581">
    <property type="component" value="Unassembled WGS sequence"/>
</dbReference>
<protein>
    <submittedName>
        <fullName evidence="1">Uncharacterized protein</fullName>
    </submittedName>
</protein>
<reference evidence="1" key="1">
    <citation type="submission" date="2022-07" db="EMBL/GenBank/DDBJ databases">
        <title>Phylogenomic reconstructions and comparative analyses of Kickxellomycotina fungi.</title>
        <authorList>
            <person name="Reynolds N.K."/>
            <person name="Stajich J.E."/>
            <person name="Barry K."/>
            <person name="Grigoriev I.V."/>
            <person name="Crous P."/>
            <person name="Smith M.E."/>
        </authorList>
    </citation>
    <scope>NUCLEOTIDE SEQUENCE</scope>
    <source>
        <strain evidence="1">Benny 63K</strain>
    </source>
</reference>
<organism evidence="1 2">
    <name type="scientific">Kickxella alabastrina</name>
    <dbReference type="NCBI Taxonomy" id="61397"/>
    <lineage>
        <taxon>Eukaryota</taxon>
        <taxon>Fungi</taxon>
        <taxon>Fungi incertae sedis</taxon>
        <taxon>Zoopagomycota</taxon>
        <taxon>Kickxellomycotina</taxon>
        <taxon>Kickxellomycetes</taxon>
        <taxon>Kickxellales</taxon>
        <taxon>Kickxellaceae</taxon>
        <taxon>Kickxella</taxon>
    </lineage>
</organism>
<dbReference type="EMBL" id="JANBPG010000030">
    <property type="protein sequence ID" value="KAJ1901379.1"/>
    <property type="molecule type" value="Genomic_DNA"/>
</dbReference>
<evidence type="ECO:0000313" key="1">
    <source>
        <dbReference type="EMBL" id="KAJ1901379.1"/>
    </source>
</evidence>
<sequence length="220" mass="24163">MNCTNVNPKNQQATESLIRYILDKSSLTAPFIKPKNISILRTCSDVDMWMRAMIECHSAKMTAFLDSCAHNLANRCIAETRLNLSKLEPLTCKAEPIDKKHTVEALDKLLDGIKHLSNGVKNSALDSVNSLGSAFSSYELTNGINNMLDSAIMQGHKRRRHQPPSPLLPNTLTEALACDSAPPCAYSLFSADLMSVFYTVPVSKAAKLDAMRLLLGLGRL</sequence>
<proteinExistence type="predicted"/>
<comment type="caution">
    <text evidence="1">The sequence shown here is derived from an EMBL/GenBank/DDBJ whole genome shotgun (WGS) entry which is preliminary data.</text>
</comment>
<name>A0ACC1IV44_9FUNG</name>
<keyword evidence="2" id="KW-1185">Reference proteome</keyword>